<dbReference type="InterPro" id="IPR027417">
    <property type="entry name" value="P-loop_NTPase"/>
</dbReference>
<evidence type="ECO:0000259" key="4">
    <source>
        <dbReference type="Pfam" id="PF22939"/>
    </source>
</evidence>
<keyword evidence="1" id="KW-0677">Repeat</keyword>
<dbReference type="Gene3D" id="3.40.50.1820">
    <property type="entry name" value="alpha/beta hydrolase"/>
    <property type="match status" value="1"/>
</dbReference>
<dbReference type="Gene3D" id="3.40.50.300">
    <property type="entry name" value="P-loop containing nucleotide triphosphate hydrolases"/>
    <property type="match status" value="1"/>
</dbReference>
<dbReference type="EMBL" id="PDNA01000028">
    <property type="protein sequence ID" value="PGH23163.1"/>
    <property type="molecule type" value="Genomic_DNA"/>
</dbReference>
<protein>
    <submittedName>
        <fullName evidence="6">Uncharacterized protein</fullName>
    </submittedName>
</protein>
<feature type="compositionally biased region" description="Polar residues" evidence="3">
    <location>
        <begin position="26"/>
        <end position="39"/>
    </location>
</feature>
<dbReference type="Pfam" id="PF24883">
    <property type="entry name" value="NPHP3_N"/>
    <property type="match status" value="1"/>
</dbReference>
<dbReference type="InterPro" id="IPR011047">
    <property type="entry name" value="Quinoprotein_ADH-like_sf"/>
</dbReference>
<keyword evidence="2" id="KW-0853">WD repeat</keyword>
<dbReference type="Gene3D" id="2.130.10.10">
    <property type="entry name" value="YVTN repeat-like/Quinoprotein amine dehydrogenase"/>
    <property type="match status" value="1"/>
</dbReference>
<proteinExistence type="predicted"/>
<evidence type="ECO:0000256" key="3">
    <source>
        <dbReference type="SAM" id="MobiDB-lite"/>
    </source>
</evidence>
<dbReference type="InterPro" id="IPR015943">
    <property type="entry name" value="WD40/YVTN_repeat-like_dom_sf"/>
</dbReference>
<dbReference type="OrthoDB" id="5308034at2759"/>
<dbReference type="PANTHER" id="PTHR10039">
    <property type="entry name" value="AMELOGENIN"/>
    <property type="match status" value="1"/>
</dbReference>
<evidence type="ECO:0000256" key="2">
    <source>
        <dbReference type="PROSITE-ProRule" id="PRU00221"/>
    </source>
</evidence>
<dbReference type="SMART" id="SM00320">
    <property type="entry name" value="WD40"/>
    <property type="match status" value="2"/>
</dbReference>
<feature type="repeat" description="WD" evidence="2">
    <location>
        <begin position="1186"/>
        <end position="1213"/>
    </location>
</feature>
<dbReference type="InterPro" id="IPR056884">
    <property type="entry name" value="NPHP3-like_N"/>
</dbReference>
<evidence type="ECO:0000313" key="6">
    <source>
        <dbReference type="EMBL" id="PGH23163.1"/>
    </source>
</evidence>
<evidence type="ECO:0000313" key="7">
    <source>
        <dbReference type="Proteomes" id="UP000224634"/>
    </source>
</evidence>
<evidence type="ECO:0000259" key="5">
    <source>
        <dbReference type="Pfam" id="PF24883"/>
    </source>
</evidence>
<dbReference type="SUPFAM" id="SSF50998">
    <property type="entry name" value="Quinoprotein alcohol dehydrogenase-like"/>
    <property type="match status" value="1"/>
</dbReference>
<feature type="region of interest" description="Disordered" evidence="3">
    <location>
        <begin position="53"/>
        <end position="94"/>
    </location>
</feature>
<dbReference type="SUPFAM" id="SSF52540">
    <property type="entry name" value="P-loop containing nucleoside triphosphate hydrolases"/>
    <property type="match status" value="1"/>
</dbReference>
<dbReference type="Proteomes" id="UP000224634">
    <property type="component" value="Unassembled WGS sequence"/>
</dbReference>
<keyword evidence="7" id="KW-1185">Reference proteome</keyword>
<gene>
    <name evidence="6" type="ORF">AJ80_02799</name>
</gene>
<name>A0A2B7YQA2_POLH7</name>
<reference evidence="6 7" key="1">
    <citation type="submission" date="2017-10" db="EMBL/GenBank/DDBJ databases">
        <title>Comparative genomics in systemic dimorphic fungi from Ajellomycetaceae.</title>
        <authorList>
            <person name="Munoz J.F."/>
            <person name="Mcewen J.G."/>
            <person name="Clay O.K."/>
            <person name="Cuomo C.A."/>
        </authorList>
    </citation>
    <scope>NUCLEOTIDE SEQUENCE [LARGE SCALE GENOMIC DNA]</scope>
    <source>
        <strain evidence="6 7">UAMH7299</strain>
    </source>
</reference>
<comment type="caution">
    <text evidence="6">The sequence shown here is derived from an EMBL/GenBank/DDBJ whole genome shotgun (WGS) entry which is preliminary data.</text>
</comment>
<dbReference type="PANTHER" id="PTHR10039:SF16">
    <property type="entry name" value="GPI INOSITOL-DEACYLASE"/>
    <property type="match status" value="1"/>
</dbReference>
<feature type="region of interest" description="Disordered" evidence="3">
    <location>
        <begin position="1"/>
        <end position="41"/>
    </location>
</feature>
<accession>A0A2B7YQA2</accession>
<feature type="domain" description="GPI inositol-deacylase winged helix" evidence="4">
    <location>
        <begin position="677"/>
        <end position="748"/>
    </location>
</feature>
<dbReference type="InterPro" id="IPR029058">
    <property type="entry name" value="AB_hydrolase_fold"/>
</dbReference>
<dbReference type="SUPFAM" id="SSF53474">
    <property type="entry name" value="alpha/beta-Hydrolases"/>
    <property type="match status" value="1"/>
</dbReference>
<evidence type="ECO:0000256" key="1">
    <source>
        <dbReference type="ARBA" id="ARBA00022737"/>
    </source>
</evidence>
<feature type="domain" description="Nephrocystin 3-like N-terminal" evidence="5">
    <location>
        <begin position="404"/>
        <end position="563"/>
    </location>
</feature>
<dbReference type="InterPro" id="IPR001680">
    <property type="entry name" value="WD40_rpt"/>
</dbReference>
<organism evidence="6 7">
    <name type="scientific">Polytolypa hystricis (strain UAMH7299)</name>
    <dbReference type="NCBI Taxonomy" id="1447883"/>
    <lineage>
        <taxon>Eukaryota</taxon>
        <taxon>Fungi</taxon>
        <taxon>Dikarya</taxon>
        <taxon>Ascomycota</taxon>
        <taxon>Pezizomycotina</taxon>
        <taxon>Eurotiomycetes</taxon>
        <taxon>Eurotiomycetidae</taxon>
        <taxon>Onygenales</taxon>
        <taxon>Onygenales incertae sedis</taxon>
        <taxon>Polytolypa</taxon>
    </lineage>
</organism>
<dbReference type="InterPro" id="IPR054471">
    <property type="entry name" value="GPIID_WHD"/>
</dbReference>
<sequence length="1651" mass="187636">MAQAGQQLRRNDKGLKRFWRRKKDTLSTPQISDTDTSNKVPVIPVDVGFKRLSSERSGHSDSSSTLILRPAPLDSHEHGPIQDSPQGHSKKSNPLGLHLLYEPKSTPVADIIFVHGLNGTSHDTWSKGKKIDLFWPQMWLPEEDGINSARVFSFGYDSNIWLIGRANTLSIIDFAKQLLYAMKFGGDTGTNGYPTIGEIPVVFVAHSMGGLVVKKAFIMGQNDPEFRDIVMSIHGILFLSTPHRGSNLAEILERILAASIICPPKQYIAELKNNSRTLEDINEHFRNIAPKLTIFSFFETAQTAFGPTSDIIVGKDSSTLGYPGEVSTPLYADHRDVCKFSSQDDPNYITIRDALKHLIKLLQSKHRELGKKGCEEIRQIGDLLGITEAPTEDYDFFSEHRMIGSCEWIVKMPEFESWLHDRDSTSKILWCTGLAGTGKSVLATFIIHHLKEQNLDCTYFFFRFGDQVKRSVSACLRSLAYQVASVLPEFRRRLLNEPNVQNLDARRFWQKIFVGILFKINCERPLFVVIDALDECDESDMIFKLFAGLPTEGLSVRAVCTSRKTHPLSLEFGRLKKRQDTRHLFVEDPEGNDIRSYVTEEMSHMLCDDSFREQLSSRIFEKAQRNFLWVRLVLRVILRCQSQAAIEKAFEEIPPRLDQLYRRMDCALASWQPKDDQEMTKTVLSWIACSRRPLTLDEFARVLQPEHQPVSGLQRTISNLCGDFVTWENQKGFTMIHYTARECLTQNSDLNFYISQPEAHHHIFAKCLYVLQESCSEPRTATLKSRPFLLYAATSWPYHLELSATYQTEASFALLAQFFRGSTVLTWIYILASVSDTSVLVQASESLQKFIKSSDDAGKDALVHQLEERTYLKPWVKELKKFVGKYATHLVKHPESLFRLIPPFCPEGSIIRQQSNFTLSISGVSNPNWDECLTSFPTPPHSSTQYVRCSNDHFAFPRVSGIHVYHSATCEELHTFKTGEPNYMVFFNRNGDKLAVGGKYEVSVWNISTGEKLYSTQIWGETADMAFLRDDETIITLSHEYYIDGSEDEIILTSARQDPTRKIFATPSRLKEMVGVGPGSVLRRMVLSPDGLQLAVLFHPFHLAVWSTIEPTLRLIGTRVCNEKTKEDIPYDGRMWESSYKPRICFNPITGHILALTDNGHIFKWHPTESRVDELPSTATDITCCPTGDLFITNGEDNMLRIWDFHRFSLIYERVKQSKDSMSAVDPFNGRIYEITGDGVGGTCFIWEPDILIRRAQGDHFPTEALGPQVSTEPPKPARLVRVGMHAFCFYTCSIDGNIQFFEPDGSQIIGLKPNVSGSWHEINRVFWNDDKTIIVIIANRDLTAFKLDEASGGHNAVLGIKLEGCTFGVQIHLSPQNDVLLESSFGCLGCYSLGSKPELTRPDIPISSFTTCWVDHPLKKDLFIGFGMQVIAVGRWRDMEIVGEFPIDKTIVESPSQSAVLKSIHESVLHNSYNRYFDRVWITPDSAWVLYGLYKFDKGNKNKLPPVWNQLVFLPVIDPEGYSSPQDSSDSMPHIVPKLVPDHVLRRAYMPLGFLPPRKTEDTTRPPRPATPLPTEVTLAFIDRDRWVCTWTWCENGTEHRIKRYCFFPQDWRASCDFGNATLRDDGAILCPRGTELVVIENWLEHEFTD</sequence>
<dbReference type="PROSITE" id="PS50082">
    <property type="entry name" value="WD_REPEATS_2"/>
    <property type="match status" value="1"/>
</dbReference>
<dbReference type="Pfam" id="PF22939">
    <property type="entry name" value="WHD_GPIID"/>
    <property type="match status" value="1"/>
</dbReference>